<dbReference type="GO" id="GO:0005819">
    <property type="term" value="C:spindle"/>
    <property type="evidence" value="ECO:0007669"/>
    <property type="project" value="UniProtKB-SubCell"/>
</dbReference>
<dbReference type="OrthoDB" id="10071234at2759"/>
<dbReference type="RefSeq" id="XP_022815224.1">
    <property type="nucleotide sequence ID" value="XM_022959456.1"/>
</dbReference>
<dbReference type="PANTHER" id="PTHR34930">
    <property type="entry name" value="GEO05313P1"/>
    <property type="match status" value="1"/>
</dbReference>
<evidence type="ECO:0000256" key="1">
    <source>
        <dbReference type="ARBA" id="ARBA00003805"/>
    </source>
</evidence>
<keyword evidence="10" id="KW-0539">Nucleus</keyword>
<comment type="similarity">
    <text evidence="4">Belongs to the MAP Jupiter family.</text>
</comment>
<organism evidence="12 13">
    <name type="scientific">Spodoptera litura</name>
    <name type="common">Asian cotton leafworm</name>
    <dbReference type="NCBI Taxonomy" id="69820"/>
    <lineage>
        <taxon>Eukaryota</taxon>
        <taxon>Metazoa</taxon>
        <taxon>Ecdysozoa</taxon>
        <taxon>Arthropoda</taxon>
        <taxon>Hexapoda</taxon>
        <taxon>Insecta</taxon>
        <taxon>Pterygota</taxon>
        <taxon>Neoptera</taxon>
        <taxon>Endopterygota</taxon>
        <taxon>Lepidoptera</taxon>
        <taxon>Glossata</taxon>
        <taxon>Ditrysia</taxon>
        <taxon>Noctuoidea</taxon>
        <taxon>Noctuidae</taxon>
        <taxon>Amphipyrinae</taxon>
        <taxon>Spodoptera</taxon>
    </lineage>
</organism>
<evidence type="ECO:0000256" key="10">
    <source>
        <dbReference type="ARBA" id="ARBA00023242"/>
    </source>
</evidence>
<evidence type="ECO:0000313" key="12">
    <source>
        <dbReference type="Proteomes" id="UP000301870"/>
    </source>
</evidence>
<dbReference type="KEGG" id="sliu:111348687"/>
<gene>
    <name evidence="13" type="primary">LOC111348687</name>
</gene>
<reference evidence="13" key="1">
    <citation type="submission" date="2025-08" db="UniProtKB">
        <authorList>
            <consortium name="RefSeq"/>
        </authorList>
    </citation>
    <scope>IDENTIFICATION</scope>
    <source>
        <strain evidence="13">Ishihara</strain>
        <tissue evidence="13">Whole body</tissue>
    </source>
</reference>
<dbReference type="Proteomes" id="UP000301870">
    <property type="component" value="Chromosome 8"/>
</dbReference>
<evidence type="ECO:0000256" key="4">
    <source>
        <dbReference type="ARBA" id="ARBA00005344"/>
    </source>
</evidence>
<dbReference type="GO" id="GO:0005634">
    <property type="term" value="C:nucleus"/>
    <property type="evidence" value="ECO:0007669"/>
    <property type="project" value="UniProtKB-SubCell"/>
</dbReference>
<evidence type="ECO:0000256" key="6">
    <source>
        <dbReference type="ARBA" id="ARBA00022490"/>
    </source>
</evidence>
<dbReference type="GO" id="GO:0005874">
    <property type="term" value="C:microtubule"/>
    <property type="evidence" value="ECO:0007669"/>
    <property type="project" value="UniProtKB-KW"/>
</dbReference>
<proteinExistence type="inferred from homology"/>
<keyword evidence="8" id="KW-0493">Microtubule</keyword>
<comment type="function">
    <text evidence="1">Binds to all microtubule populations.</text>
</comment>
<protein>
    <recommendedName>
        <fullName evidence="5">Microtubule-associated protein Jupiter</fullName>
    </recommendedName>
</protein>
<feature type="region of interest" description="Disordered" evidence="11">
    <location>
        <begin position="84"/>
        <end position="191"/>
    </location>
</feature>
<evidence type="ECO:0000256" key="8">
    <source>
        <dbReference type="ARBA" id="ARBA00022701"/>
    </source>
</evidence>
<name>A0A9J7DRW1_SPOLT</name>
<dbReference type="InterPro" id="IPR033335">
    <property type="entry name" value="JUPITER"/>
</dbReference>
<evidence type="ECO:0000256" key="2">
    <source>
        <dbReference type="ARBA" id="ARBA00004123"/>
    </source>
</evidence>
<evidence type="ECO:0000256" key="5">
    <source>
        <dbReference type="ARBA" id="ARBA00021471"/>
    </source>
</evidence>
<feature type="compositionally biased region" description="Low complexity" evidence="11">
    <location>
        <begin position="144"/>
        <end position="170"/>
    </location>
</feature>
<sequence length="191" mass="20647">MVVFQFLEVQDFMYLSLSYAFRQKEEKRPVVLKELKYYLKTSQYLVNSARLTTRMAANREALENCARMTSTSFNVGLADNTRLSSRVLRPPGGGHTDIFGGEPEPQQTHRRGPPASTIGSVVGQEEPKPANGTDASSQNGQKSPQEAAPAPVADAPEPKAASPVAAAPEPAKVEPPKRVRVPPGGFSSGLW</sequence>
<accession>A0A9J7DRW1</accession>
<evidence type="ECO:0000256" key="3">
    <source>
        <dbReference type="ARBA" id="ARBA00004186"/>
    </source>
</evidence>
<evidence type="ECO:0000256" key="7">
    <source>
        <dbReference type="ARBA" id="ARBA00022553"/>
    </source>
</evidence>
<keyword evidence="7" id="KW-0597">Phosphoprotein</keyword>
<dbReference type="PANTHER" id="PTHR34930:SF2">
    <property type="entry name" value="MICROTUBULE-ASSOCIATED PROTEIN JUPITER"/>
    <property type="match status" value="1"/>
</dbReference>
<keyword evidence="6" id="KW-0963">Cytoplasm</keyword>
<evidence type="ECO:0000256" key="11">
    <source>
        <dbReference type="SAM" id="MobiDB-lite"/>
    </source>
</evidence>
<keyword evidence="12" id="KW-1185">Reference proteome</keyword>
<dbReference type="AlphaFoldDB" id="A0A9J7DRW1"/>
<comment type="subcellular location">
    <subcellularLocation>
        <location evidence="3">Cytoplasm</location>
        <location evidence="3">Cytoskeleton</location>
        <location evidence="3">Spindle</location>
    </subcellularLocation>
    <subcellularLocation>
        <location evidence="2">Nucleus</location>
    </subcellularLocation>
</comment>
<feature type="compositionally biased region" description="Polar residues" evidence="11">
    <location>
        <begin position="133"/>
        <end position="143"/>
    </location>
</feature>
<keyword evidence="9" id="KW-0206">Cytoskeleton</keyword>
<dbReference type="GeneID" id="111348687"/>
<evidence type="ECO:0000256" key="9">
    <source>
        <dbReference type="ARBA" id="ARBA00023212"/>
    </source>
</evidence>
<evidence type="ECO:0000313" key="13">
    <source>
        <dbReference type="RefSeq" id="XP_022815224.1"/>
    </source>
</evidence>